<proteinExistence type="predicted"/>
<protein>
    <submittedName>
        <fullName evidence="3">Uncharacterized protein</fullName>
    </submittedName>
</protein>
<organism evidence="3 4">
    <name type="scientific">Scylla paramamosain</name>
    <name type="common">Mud crab</name>
    <dbReference type="NCBI Taxonomy" id="85552"/>
    <lineage>
        <taxon>Eukaryota</taxon>
        <taxon>Metazoa</taxon>
        <taxon>Ecdysozoa</taxon>
        <taxon>Arthropoda</taxon>
        <taxon>Crustacea</taxon>
        <taxon>Multicrustacea</taxon>
        <taxon>Malacostraca</taxon>
        <taxon>Eumalacostraca</taxon>
        <taxon>Eucarida</taxon>
        <taxon>Decapoda</taxon>
        <taxon>Pleocyemata</taxon>
        <taxon>Brachyura</taxon>
        <taxon>Eubrachyura</taxon>
        <taxon>Portunoidea</taxon>
        <taxon>Portunidae</taxon>
        <taxon>Portuninae</taxon>
        <taxon>Scylla</taxon>
    </lineage>
</organism>
<keyword evidence="2" id="KW-0732">Signal</keyword>
<dbReference type="Proteomes" id="UP001487740">
    <property type="component" value="Unassembled WGS sequence"/>
</dbReference>
<feature type="chain" id="PRO_5043765966" evidence="2">
    <location>
        <begin position="23"/>
        <end position="67"/>
    </location>
</feature>
<name>A0AAW0TQQ9_SCYPA</name>
<evidence type="ECO:0000256" key="1">
    <source>
        <dbReference type="SAM" id="MobiDB-lite"/>
    </source>
</evidence>
<dbReference type="EMBL" id="JARAKH010000026">
    <property type="protein sequence ID" value="KAK8390014.1"/>
    <property type="molecule type" value="Genomic_DNA"/>
</dbReference>
<sequence length="67" mass="6975">MTRSRLLLVALVVAVAVVGVNGSRYYGGEAAPAAITFGRPDPLPATRPPSPHHHAHTHAHSSSLLST</sequence>
<feature type="compositionally biased region" description="Basic residues" evidence="1">
    <location>
        <begin position="50"/>
        <end position="59"/>
    </location>
</feature>
<feature type="signal peptide" evidence="2">
    <location>
        <begin position="1"/>
        <end position="22"/>
    </location>
</feature>
<dbReference type="AlphaFoldDB" id="A0AAW0TQQ9"/>
<feature type="region of interest" description="Disordered" evidence="1">
    <location>
        <begin position="38"/>
        <end position="67"/>
    </location>
</feature>
<reference evidence="3 4" key="1">
    <citation type="submission" date="2023-03" db="EMBL/GenBank/DDBJ databases">
        <title>High-quality genome of Scylla paramamosain provides insights in environmental adaptation.</title>
        <authorList>
            <person name="Zhang L."/>
        </authorList>
    </citation>
    <scope>NUCLEOTIDE SEQUENCE [LARGE SCALE GENOMIC DNA]</scope>
    <source>
        <strain evidence="3">LZ_2023a</strain>
        <tissue evidence="3">Muscle</tissue>
    </source>
</reference>
<accession>A0AAW0TQQ9</accession>
<keyword evidence="4" id="KW-1185">Reference proteome</keyword>
<gene>
    <name evidence="3" type="ORF">O3P69_012906</name>
</gene>
<evidence type="ECO:0000313" key="3">
    <source>
        <dbReference type="EMBL" id="KAK8390014.1"/>
    </source>
</evidence>
<comment type="caution">
    <text evidence="3">The sequence shown here is derived from an EMBL/GenBank/DDBJ whole genome shotgun (WGS) entry which is preliminary data.</text>
</comment>
<evidence type="ECO:0000313" key="4">
    <source>
        <dbReference type="Proteomes" id="UP001487740"/>
    </source>
</evidence>
<evidence type="ECO:0000256" key="2">
    <source>
        <dbReference type="SAM" id="SignalP"/>
    </source>
</evidence>